<dbReference type="OrthoDB" id="9816242at2"/>
<feature type="domain" description="Bacterial virulence protein VirB8" evidence="6">
    <location>
        <begin position="42"/>
        <end position="244"/>
    </location>
</feature>
<protein>
    <submittedName>
        <fullName evidence="7">VirB8 family protein</fullName>
    </submittedName>
</protein>
<evidence type="ECO:0000313" key="7">
    <source>
        <dbReference type="EMBL" id="TPG30758.1"/>
    </source>
</evidence>
<dbReference type="GO" id="GO:0030255">
    <property type="term" value="P:protein secretion by the type IV secretion system"/>
    <property type="evidence" value="ECO:0007669"/>
    <property type="project" value="InterPro"/>
</dbReference>
<dbReference type="Pfam" id="PF04335">
    <property type="entry name" value="VirB8"/>
    <property type="match status" value="1"/>
</dbReference>
<dbReference type="InterPro" id="IPR007430">
    <property type="entry name" value="VirB8"/>
</dbReference>
<evidence type="ECO:0000259" key="6">
    <source>
        <dbReference type="Pfam" id="PF04335"/>
    </source>
</evidence>
<keyword evidence="2 5" id="KW-0812">Transmembrane</keyword>
<dbReference type="AlphaFoldDB" id="A0A502DZ11"/>
<dbReference type="CDD" id="cd16424">
    <property type="entry name" value="VirB8"/>
    <property type="match status" value="1"/>
</dbReference>
<evidence type="ECO:0000256" key="3">
    <source>
        <dbReference type="ARBA" id="ARBA00022989"/>
    </source>
</evidence>
<evidence type="ECO:0000256" key="2">
    <source>
        <dbReference type="ARBA" id="ARBA00022692"/>
    </source>
</evidence>
<gene>
    <name evidence="7" type="ORF">EAH82_04635</name>
</gene>
<keyword evidence="4 5" id="KW-0472">Membrane</keyword>
<comment type="subcellular location">
    <subcellularLocation>
        <location evidence="1">Membrane</location>
        <topology evidence="1">Single-pass membrane protein</topology>
    </subcellularLocation>
</comment>
<feature type="transmembrane region" description="Helical" evidence="5">
    <location>
        <begin position="57"/>
        <end position="81"/>
    </location>
</feature>
<evidence type="ECO:0000256" key="1">
    <source>
        <dbReference type="ARBA" id="ARBA00004167"/>
    </source>
</evidence>
<accession>A0A502DZ11</accession>
<sequence length="251" mass="27830">MPNWLTRKRRAADPSLGDAVADAPVDTSTSSEDAYFRAATGWDLDRMSILQRSERRAWLFSVLFAVVAAASMAAIVLMLPLKTVEPFVIRVDNATGIVDVVNSLRTSKNTYEESISKYFLSRYIRAKEGYNAATFNLAYTEAGYLSSSTMRDALYEEFNPANAASPVNRYKQGEVSVQIKTISFLRSNIASVRYMKSITGVDRPTVTHWVATAEFRYLDAPAMEEARQHNPLGFQVVSFRTDPESGAGVGP</sequence>
<dbReference type="Gene3D" id="3.10.450.230">
    <property type="entry name" value="VirB8 protein"/>
    <property type="match status" value="1"/>
</dbReference>
<proteinExistence type="predicted"/>
<evidence type="ECO:0000256" key="5">
    <source>
        <dbReference type="SAM" id="Phobius"/>
    </source>
</evidence>
<dbReference type="EMBL" id="RCZI01000001">
    <property type="protein sequence ID" value="TPG30758.1"/>
    <property type="molecule type" value="Genomic_DNA"/>
</dbReference>
<name>A0A502DZ11_9BURK</name>
<dbReference type="GO" id="GO:0016020">
    <property type="term" value="C:membrane"/>
    <property type="evidence" value="ECO:0007669"/>
    <property type="project" value="UniProtKB-SubCell"/>
</dbReference>
<dbReference type="PIRSF" id="PIRSF003299">
    <property type="entry name" value="VirB8_PtlE"/>
    <property type="match status" value="1"/>
</dbReference>
<comment type="caution">
    <text evidence="7">The sequence shown here is derived from an EMBL/GenBank/DDBJ whole genome shotgun (WGS) entry which is preliminary data.</text>
</comment>
<dbReference type="RefSeq" id="WP_140839024.1">
    <property type="nucleotide sequence ID" value="NZ_RCZI01000001.1"/>
</dbReference>
<dbReference type="InterPro" id="IPR026264">
    <property type="entry name" value="VirB8/PtlE"/>
</dbReference>
<keyword evidence="3 5" id="KW-1133">Transmembrane helix</keyword>
<reference evidence="7 8" key="1">
    <citation type="journal article" date="2019" name="Environ. Microbiol.">
        <title>Species interactions and distinct microbial communities in high Arctic permafrost affected cryosols are associated with the CH4 and CO2 gas fluxes.</title>
        <authorList>
            <person name="Altshuler I."/>
            <person name="Hamel J."/>
            <person name="Turney S."/>
            <person name="Magnuson E."/>
            <person name="Levesque R."/>
            <person name="Greer C."/>
            <person name="Whyte L.G."/>
        </authorList>
    </citation>
    <scope>NUCLEOTIDE SEQUENCE [LARGE SCALE GENOMIC DNA]</scope>
    <source>
        <strain evidence="7 8">S06.C</strain>
    </source>
</reference>
<dbReference type="SUPFAM" id="SSF54427">
    <property type="entry name" value="NTF2-like"/>
    <property type="match status" value="1"/>
</dbReference>
<dbReference type="InterPro" id="IPR032710">
    <property type="entry name" value="NTF2-like_dom_sf"/>
</dbReference>
<dbReference type="Proteomes" id="UP000319212">
    <property type="component" value="Unassembled WGS sequence"/>
</dbReference>
<evidence type="ECO:0000256" key="4">
    <source>
        <dbReference type="ARBA" id="ARBA00023136"/>
    </source>
</evidence>
<organism evidence="7 8">
    <name type="scientific">Variovorax guangxiensis</name>
    <dbReference type="NCBI Taxonomy" id="1775474"/>
    <lineage>
        <taxon>Bacteria</taxon>
        <taxon>Pseudomonadati</taxon>
        <taxon>Pseudomonadota</taxon>
        <taxon>Betaproteobacteria</taxon>
        <taxon>Burkholderiales</taxon>
        <taxon>Comamonadaceae</taxon>
        <taxon>Variovorax</taxon>
    </lineage>
</organism>
<evidence type="ECO:0000313" key="8">
    <source>
        <dbReference type="Proteomes" id="UP000319212"/>
    </source>
</evidence>